<dbReference type="GO" id="GO:0016020">
    <property type="term" value="C:membrane"/>
    <property type="evidence" value="ECO:0000318"/>
    <property type="project" value="GO_Central"/>
</dbReference>
<keyword evidence="6" id="KW-0249">Electron transport</keyword>
<evidence type="ECO:0000313" key="17">
    <source>
        <dbReference type="Proteomes" id="UP000015101"/>
    </source>
</evidence>
<evidence type="ECO:0000259" key="13">
    <source>
        <dbReference type="PROSITE" id="PS50836"/>
    </source>
</evidence>
<feature type="transmembrane region" description="Helical" evidence="11">
    <location>
        <begin position="1087"/>
        <end position="1105"/>
    </location>
</feature>
<dbReference type="InterPro" id="IPR005018">
    <property type="entry name" value="DOMON_domain"/>
</dbReference>
<keyword evidence="4" id="KW-0813">Transport</keyword>
<dbReference type="CDD" id="cd08760">
    <property type="entry name" value="Cyt_b561_FRRS1_like"/>
    <property type="match status" value="1"/>
</dbReference>
<feature type="transmembrane region" description="Helical" evidence="11">
    <location>
        <begin position="1150"/>
        <end position="1172"/>
    </location>
</feature>
<comment type="cofactor">
    <cofactor evidence="1">
        <name>heme b</name>
        <dbReference type="ChEBI" id="CHEBI:60344"/>
    </cofactor>
</comment>
<sequence length="1173" mass="130500">MTLRNLLVLLSYVSVVAAYPWGAPGFTCTSLRPDHGSSFQTSTPSYIISVFPNGSTLTVSISSNKNENFKGFIIGAFSSSSTPIGVFTSVDANTKQICSYRSAVENGVLEYPECCNGLYSGGNDRIGNNFNNETCNFCHYFDHNASLIRLQKTNNNLQIKVINGSFSCPHEDCVITWGTSAQSQYMDVSLQGRNNGVTDYIAMAYSVDDEMDKDSVIACFKNPTTDKFEIVLSYNVQTSFNVPVEMLFTWFIVNVTGEYSNGAIKCRFSQMITAYNESLRSDEIFYPADQIFHLLYATGQMNMNNKTLQKPVLKYSSSDAYSFTNFQIPPGPAIPTPTTAATTTAKKHSSEQNLQLKVINGSFSCPHEDCVITWGTSVQSQYMDVSLQGRNNGVTDYIAMAYSVDDEMDKDSVIACFKNPTTDKFEIALSYNLFTWFIVNVTGEYSNGAIKCRFSQMITAYNESLRSDEIFYPADQIFHLLYATGQMNMNNKTLQKPALKYSSSDAYSFTNLQIPPGPAPAQTTTTAKNLQIKVINGSFSCPHEDCVITWGTSAQSQYMDVSLQGRNNGVADYIAMAYSVDDEMDKDSVIACFKNPTTGKFEIVLSYNVQTSFNVPVEMLFTWFIVNVTGEYSNGAIKCRFSQMITAYNESLRSDEIFYPADQIFHLLYATGQMNMNNKTLRKPDLKYSSSDVYSFTNFQIPRVTLVTPMVPVPTKAAISTATPASTTVKKSGSSFVCPENSCSFTWSKSARAGYVDFKLEGPISCASNYIAIGYSLDDKMGDDAVISCYMNGTSCVIRLSFNTGRTNNFMSPPSDSFIVDKSGEYVNGMLRCSYSQAMRNGTWRMKRAAGNSVFYPADGNYYLLYATGSIQQNSNDQLMAYHDSRFASTSILNLTDFNVTSVASAKISNRLIKAHALQLFSSAISREDAMRRECTELSSKSILMVIAWLMCASTGMLLPRYFKSAWKDSKFFKQAIWFRLHQAMMSSVFILTSIAFIIIFCERMGYASSTLVVDSAHPPLGIIVMVLVFINPFLSFFRCEPTHELRWMFNVAHLIVGRFAIIVAVINIFLSFYMKMSNINFGWVQWVMVALIVYHTCMEILLLTHDTYLISHAPTREKSNVGYSEKTAGTNSSEPRCETGQVSIIKTTLIVCQWVGVTGLAIAICVGIGIAQ</sequence>
<feature type="domain" description="DOMON" evidence="13">
    <location>
        <begin position="544"/>
        <end position="672"/>
    </location>
</feature>
<evidence type="ECO:0000256" key="8">
    <source>
        <dbReference type="ARBA" id="ARBA00023004"/>
    </source>
</evidence>
<evidence type="ECO:0000256" key="4">
    <source>
        <dbReference type="ARBA" id="ARBA00022448"/>
    </source>
</evidence>
<evidence type="ECO:0000256" key="1">
    <source>
        <dbReference type="ARBA" id="ARBA00001970"/>
    </source>
</evidence>
<dbReference type="InterPro" id="IPR002861">
    <property type="entry name" value="Reeler_dom"/>
</dbReference>
<comment type="subcellular location">
    <subcellularLocation>
        <location evidence="2">Membrane</location>
        <topology evidence="2">Multi-pass membrane protein</topology>
    </subcellularLocation>
</comment>
<dbReference type="eggNOG" id="KOG4293">
    <property type="taxonomic scope" value="Eukaryota"/>
</dbReference>
<feature type="transmembrane region" description="Helical" evidence="11">
    <location>
        <begin position="1052"/>
        <end position="1075"/>
    </location>
</feature>
<evidence type="ECO:0008006" key="18">
    <source>
        <dbReference type="Google" id="ProtNLM"/>
    </source>
</evidence>
<evidence type="ECO:0000256" key="11">
    <source>
        <dbReference type="SAM" id="Phobius"/>
    </source>
</evidence>
<feature type="transmembrane region" description="Helical" evidence="11">
    <location>
        <begin position="984"/>
        <end position="1001"/>
    </location>
</feature>
<keyword evidence="8" id="KW-0408">Iron</keyword>
<dbReference type="Pfam" id="PF02014">
    <property type="entry name" value="Reeler"/>
    <property type="match status" value="1"/>
</dbReference>
<evidence type="ECO:0000256" key="2">
    <source>
        <dbReference type="ARBA" id="ARBA00004141"/>
    </source>
</evidence>
<feature type="domain" description="DOMON" evidence="13">
    <location>
        <begin position="171"/>
        <end position="299"/>
    </location>
</feature>
<dbReference type="KEGG" id="hro:HELRODRAFT_163505"/>
<feature type="transmembrane region" description="Helical" evidence="11">
    <location>
        <begin position="943"/>
        <end position="963"/>
    </location>
</feature>
<organism evidence="16 17">
    <name type="scientific">Helobdella robusta</name>
    <name type="common">Californian leech</name>
    <dbReference type="NCBI Taxonomy" id="6412"/>
    <lineage>
        <taxon>Eukaryota</taxon>
        <taxon>Metazoa</taxon>
        <taxon>Spiralia</taxon>
        <taxon>Lophotrochozoa</taxon>
        <taxon>Annelida</taxon>
        <taxon>Clitellata</taxon>
        <taxon>Hirudinea</taxon>
        <taxon>Rhynchobdellida</taxon>
        <taxon>Glossiphoniidae</taxon>
        <taxon>Helobdella</taxon>
    </lineage>
</organism>
<evidence type="ECO:0000259" key="14">
    <source>
        <dbReference type="PROSITE" id="PS50939"/>
    </source>
</evidence>
<dbReference type="EnsemblMetazoa" id="HelroT163505">
    <property type="protein sequence ID" value="HelroP163505"/>
    <property type="gene ID" value="HelroG163505"/>
</dbReference>
<keyword evidence="9 11" id="KW-0472">Membrane</keyword>
<dbReference type="EMBL" id="KB097495">
    <property type="protein sequence ID" value="ESN96444.1"/>
    <property type="molecule type" value="Genomic_DNA"/>
</dbReference>
<accession>T1EU52</accession>
<gene>
    <name evidence="16" type="primary">20200102</name>
    <name evidence="15" type="ORF">HELRODRAFT_163505</name>
</gene>
<dbReference type="OrthoDB" id="6372137at2759"/>
<keyword evidence="7 11" id="KW-1133">Transmembrane helix</keyword>
<reference evidence="17" key="1">
    <citation type="submission" date="2012-12" db="EMBL/GenBank/DDBJ databases">
        <authorList>
            <person name="Hellsten U."/>
            <person name="Grimwood J."/>
            <person name="Chapman J.A."/>
            <person name="Shapiro H."/>
            <person name="Aerts A."/>
            <person name="Otillar R.P."/>
            <person name="Terry A.Y."/>
            <person name="Boore J.L."/>
            <person name="Simakov O."/>
            <person name="Marletaz F."/>
            <person name="Cho S.-J."/>
            <person name="Edsinger-Gonzales E."/>
            <person name="Havlak P."/>
            <person name="Kuo D.-H."/>
            <person name="Larsson T."/>
            <person name="Lv J."/>
            <person name="Arendt D."/>
            <person name="Savage R."/>
            <person name="Osoegawa K."/>
            <person name="de Jong P."/>
            <person name="Lindberg D.R."/>
            <person name="Seaver E.C."/>
            <person name="Weisblat D.A."/>
            <person name="Putnam N.H."/>
            <person name="Grigoriev I.V."/>
            <person name="Rokhsar D.S."/>
        </authorList>
    </citation>
    <scope>NUCLEOTIDE SEQUENCE</scope>
</reference>
<reference evidence="16" key="3">
    <citation type="submission" date="2015-06" db="UniProtKB">
        <authorList>
            <consortium name="EnsemblMetazoa"/>
        </authorList>
    </citation>
    <scope>IDENTIFICATION</scope>
</reference>
<feature type="signal peptide" evidence="12">
    <location>
        <begin position="1"/>
        <end position="18"/>
    </location>
</feature>
<evidence type="ECO:0000256" key="6">
    <source>
        <dbReference type="ARBA" id="ARBA00022982"/>
    </source>
</evidence>
<feature type="domain" description="Cytochrome b561" evidence="14">
    <location>
        <begin position="901"/>
        <end position="1113"/>
    </location>
</feature>
<dbReference type="OMA" id="MITAYNE"/>
<dbReference type="Proteomes" id="UP000015101">
    <property type="component" value="Unassembled WGS sequence"/>
</dbReference>
<keyword evidence="10" id="KW-0325">Glycoprotein</keyword>
<dbReference type="GeneID" id="20200102"/>
<feature type="chain" id="PRO_5010980030" description="Cytochrome b561 domain-containing protein" evidence="12">
    <location>
        <begin position="19"/>
        <end position="1173"/>
    </location>
</feature>
<keyword evidence="12" id="KW-0732">Signal</keyword>
<evidence type="ECO:0000256" key="10">
    <source>
        <dbReference type="ARBA" id="ARBA00023180"/>
    </source>
</evidence>
<evidence type="ECO:0000256" key="9">
    <source>
        <dbReference type="ARBA" id="ARBA00023136"/>
    </source>
</evidence>
<feature type="domain" description="DOMON" evidence="13">
    <location>
        <begin position="741"/>
        <end position="869"/>
    </location>
</feature>
<dbReference type="InterPro" id="IPR042789">
    <property type="entry name" value="FRRS1L"/>
</dbReference>
<dbReference type="EMBL" id="AMQM01001392">
    <property type="status" value="NOT_ANNOTATED_CDS"/>
    <property type="molecule type" value="Genomic_DNA"/>
</dbReference>
<evidence type="ECO:0000256" key="3">
    <source>
        <dbReference type="ARBA" id="ARBA00009195"/>
    </source>
</evidence>
<protein>
    <recommendedName>
        <fullName evidence="18">Cytochrome b561 domain-containing protein</fullName>
    </recommendedName>
</protein>
<name>T1EU52_HELRO</name>
<dbReference type="PANTHER" id="PTHR46902:SF1">
    <property type="entry name" value="DOMON DOMAIN-CONTAINING PROTEIN FRRS1L"/>
    <property type="match status" value="1"/>
</dbReference>
<evidence type="ECO:0000313" key="16">
    <source>
        <dbReference type="EnsemblMetazoa" id="HelroP163505"/>
    </source>
</evidence>
<evidence type="ECO:0000256" key="7">
    <source>
        <dbReference type="ARBA" id="ARBA00022989"/>
    </source>
</evidence>
<dbReference type="SMART" id="SM00665">
    <property type="entry name" value="B561"/>
    <property type="match status" value="1"/>
</dbReference>
<dbReference type="InterPro" id="IPR042307">
    <property type="entry name" value="Reeler_sf"/>
</dbReference>
<dbReference type="PANTHER" id="PTHR46902">
    <property type="entry name" value="DOMON DOMAIN-CONTAINING PROTEIN FRRS1L"/>
    <property type="match status" value="1"/>
</dbReference>
<dbReference type="PROSITE" id="PS50939">
    <property type="entry name" value="CYTOCHROME_B561"/>
    <property type="match status" value="1"/>
</dbReference>
<proteinExistence type="inferred from homology"/>
<dbReference type="InterPro" id="IPR006593">
    <property type="entry name" value="Cyt_b561/ferric_Rdtase_TM"/>
</dbReference>
<dbReference type="GO" id="GO:1900449">
    <property type="term" value="P:regulation of glutamate receptor signaling pathway"/>
    <property type="evidence" value="ECO:0007669"/>
    <property type="project" value="InterPro"/>
</dbReference>
<dbReference type="HOGENOM" id="CLU_273767_0_0_1"/>
<dbReference type="STRING" id="6412.T1EU52"/>
<keyword evidence="5 11" id="KW-0812">Transmembrane</keyword>
<dbReference type="SMART" id="SM00664">
    <property type="entry name" value="DoH"/>
    <property type="match status" value="4"/>
</dbReference>
<evidence type="ECO:0000313" key="15">
    <source>
        <dbReference type="EMBL" id="ESN96444.1"/>
    </source>
</evidence>
<dbReference type="InParanoid" id="T1EU52"/>
<dbReference type="RefSeq" id="XP_009025606.1">
    <property type="nucleotide sequence ID" value="XM_009027358.1"/>
</dbReference>
<dbReference type="PROSITE" id="PS50836">
    <property type="entry name" value="DOMON"/>
    <property type="match status" value="3"/>
</dbReference>
<comment type="similarity">
    <text evidence="3">Belongs to the FRRS1 family.</text>
</comment>
<dbReference type="AlphaFoldDB" id="T1EU52"/>
<dbReference type="Gene3D" id="2.60.40.4060">
    <property type="entry name" value="Reeler domain"/>
    <property type="match status" value="1"/>
</dbReference>
<keyword evidence="17" id="KW-1185">Reference proteome</keyword>
<dbReference type="Gene3D" id="1.20.120.1770">
    <property type="match status" value="1"/>
</dbReference>
<feature type="transmembrane region" description="Helical" evidence="11">
    <location>
        <begin position="1021"/>
        <end position="1040"/>
    </location>
</feature>
<reference evidence="15 17" key="2">
    <citation type="journal article" date="2013" name="Nature">
        <title>Insights into bilaterian evolution from three spiralian genomes.</title>
        <authorList>
            <person name="Simakov O."/>
            <person name="Marletaz F."/>
            <person name="Cho S.J."/>
            <person name="Edsinger-Gonzales E."/>
            <person name="Havlak P."/>
            <person name="Hellsten U."/>
            <person name="Kuo D.H."/>
            <person name="Larsson T."/>
            <person name="Lv J."/>
            <person name="Arendt D."/>
            <person name="Savage R."/>
            <person name="Osoegawa K."/>
            <person name="de Jong P."/>
            <person name="Grimwood J."/>
            <person name="Chapman J.A."/>
            <person name="Shapiro H."/>
            <person name="Aerts A."/>
            <person name="Otillar R.P."/>
            <person name="Terry A.Y."/>
            <person name="Boore J.L."/>
            <person name="Grigoriev I.V."/>
            <person name="Lindberg D.R."/>
            <person name="Seaver E.C."/>
            <person name="Weisblat D.A."/>
            <person name="Putnam N.H."/>
            <person name="Rokhsar D.S."/>
        </authorList>
    </citation>
    <scope>NUCLEOTIDE SEQUENCE</scope>
</reference>
<evidence type="ECO:0000256" key="12">
    <source>
        <dbReference type="SAM" id="SignalP"/>
    </source>
</evidence>
<dbReference type="CTD" id="20200102"/>
<evidence type="ECO:0000256" key="5">
    <source>
        <dbReference type="ARBA" id="ARBA00022692"/>
    </source>
</evidence>